<dbReference type="InterPro" id="IPR000754">
    <property type="entry name" value="Ribosomal_uS9"/>
</dbReference>
<dbReference type="Proteomes" id="UP000038010">
    <property type="component" value="Unassembled WGS sequence"/>
</dbReference>
<reference evidence="6 7" key="1">
    <citation type="submission" date="2015-06" db="EMBL/GenBank/DDBJ databases">
        <title>Draft genome of the ant-associated black yeast Phialophora attae CBS 131958.</title>
        <authorList>
            <person name="Moreno L.F."/>
            <person name="Stielow B.J."/>
            <person name="de Hoog S."/>
            <person name="Vicente V.A."/>
            <person name="Weiss V.A."/>
            <person name="de Vries M."/>
            <person name="Cruz L.M."/>
            <person name="Souza E.M."/>
        </authorList>
    </citation>
    <scope>NUCLEOTIDE SEQUENCE [LARGE SCALE GENOMIC DNA]</scope>
    <source>
        <strain evidence="6 7">CBS 131958</strain>
    </source>
</reference>
<evidence type="ECO:0000256" key="5">
    <source>
        <dbReference type="ARBA" id="ARBA00042623"/>
    </source>
</evidence>
<dbReference type="InterPro" id="IPR023035">
    <property type="entry name" value="Ribosomal_uS9_bac/plastid"/>
</dbReference>
<evidence type="ECO:0000256" key="3">
    <source>
        <dbReference type="ARBA" id="ARBA00023274"/>
    </source>
</evidence>
<dbReference type="PANTHER" id="PTHR21569">
    <property type="entry name" value="RIBOSOMAL PROTEIN S9"/>
    <property type="match status" value="1"/>
</dbReference>
<protein>
    <recommendedName>
        <fullName evidence="4">Small ribosomal subunit protein uS9m</fullName>
    </recommendedName>
    <alternativeName>
        <fullName evidence="5">37S ribosomal protein S9, mitochondrial</fullName>
    </alternativeName>
</protein>
<dbReference type="VEuPathDB" id="FungiDB:AB675_9784"/>
<dbReference type="GeneID" id="28742228"/>
<dbReference type="NCBIfam" id="NF001099">
    <property type="entry name" value="PRK00132.1"/>
    <property type="match status" value="1"/>
</dbReference>
<dbReference type="STRING" id="1664694.A0A0N1P1N8"/>
<evidence type="ECO:0000313" key="7">
    <source>
        <dbReference type="Proteomes" id="UP000038010"/>
    </source>
</evidence>
<dbReference type="FunFam" id="3.30.230.10:FF:000001">
    <property type="entry name" value="30S ribosomal protein S9"/>
    <property type="match status" value="1"/>
</dbReference>
<dbReference type="Gene3D" id="3.30.230.10">
    <property type="match status" value="1"/>
</dbReference>
<evidence type="ECO:0000256" key="1">
    <source>
        <dbReference type="ARBA" id="ARBA00005251"/>
    </source>
</evidence>
<dbReference type="SUPFAM" id="SSF54211">
    <property type="entry name" value="Ribosomal protein S5 domain 2-like"/>
    <property type="match status" value="1"/>
</dbReference>
<dbReference type="OrthoDB" id="10254627at2759"/>
<dbReference type="AlphaFoldDB" id="A0A0N1P1N8"/>
<dbReference type="InterPro" id="IPR020568">
    <property type="entry name" value="Ribosomal_Su5_D2-typ_SF"/>
</dbReference>
<name>A0A0N1P1N8_9EURO</name>
<evidence type="ECO:0000256" key="2">
    <source>
        <dbReference type="ARBA" id="ARBA00022980"/>
    </source>
</evidence>
<proteinExistence type="inferred from homology"/>
<dbReference type="PANTHER" id="PTHR21569:SF1">
    <property type="entry name" value="SMALL RIBOSOMAL SUBUNIT PROTEIN US9M"/>
    <property type="match status" value="1"/>
</dbReference>
<sequence>MTRKAVTSILQTAGWTCKQCSLRARPSNSPRLGRTHAQSRALSATTYRRAEIATDATLQQTPFEVVAAPPIEFDKKNTVGEAARLVPASPSYFTTSPVFNDVLLRLTQLYEKHGKLPTVSAEKAPAIAFLNLMQFRGNMSEKIGAAKYSKVIALLKRLNLINPKFRPAEVRMVLEEFRRPGTEAVEGPRPKTIDEFGRSKGVGRRKSAVARVQLIEGDGQIIVNGKPLTAAFPRLHDRESVIWPLKITDRMEKYNAFVVASGGGSTGQAESITLGMANALIVHEPALKPILRMAGCVTRVMKRVERKKTGRVKARKRPAWVKR</sequence>
<dbReference type="GO" id="GO:0003735">
    <property type="term" value="F:structural constituent of ribosome"/>
    <property type="evidence" value="ECO:0007669"/>
    <property type="project" value="InterPro"/>
</dbReference>
<comment type="caution">
    <text evidence="6">The sequence shown here is derived from an EMBL/GenBank/DDBJ whole genome shotgun (WGS) entry which is preliminary data.</text>
</comment>
<dbReference type="GO" id="GO:0006412">
    <property type="term" value="P:translation"/>
    <property type="evidence" value="ECO:0007669"/>
    <property type="project" value="InterPro"/>
</dbReference>
<comment type="similarity">
    <text evidence="1">Belongs to the universal ribosomal protein uS9 family.</text>
</comment>
<dbReference type="EMBL" id="LFJN01000007">
    <property type="protein sequence ID" value="KPI42507.1"/>
    <property type="molecule type" value="Genomic_DNA"/>
</dbReference>
<dbReference type="RefSeq" id="XP_018002470.1">
    <property type="nucleotide sequence ID" value="XM_018150348.1"/>
</dbReference>
<dbReference type="GO" id="GO:0003723">
    <property type="term" value="F:RNA binding"/>
    <property type="evidence" value="ECO:0007669"/>
    <property type="project" value="TreeGrafter"/>
</dbReference>
<dbReference type="GO" id="GO:0005763">
    <property type="term" value="C:mitochondrial small ribosomal subunit"/>
    <property type="evidence" value="ECO:0007669"/>
    <property type="project" value="TreeGrafter"/>
</dbReference>
<gene>
    <name evidence="6" type="ORF">AB675_9784</name>
</gene>
<keyword evidence="2 6" id="KW-0689">Ribosomal protein</keyword>
<keyword evidence="3" id="KW-0687">Ribonucleoprotein</keyword>
<accession>A0A0N1P1N8</accession>
<keyword evidence="7" id="KW-1185">Reference proteome</keyword>
<dbReference type="InterPro" id="IPR014721">
    <property type="entry name" value="Ribsml_uS5_D2-typ_fold_subgr"/>
</dbReference>
<dbReference type="Pfam" id="PF00380">
    <property type="entry name" value="Ribosomal_S9"/>
    <property type="match status" value="1"/>
</dbReference>
<organism evidence="6 7">
    <name type="scientific">Cyphellophora attinorum</name>
    <dbReference type="NCBI Taxonomy" id="1664694"/>
    <lineage>
        <taxon>Eukaryota</taxon>
        <taxon>Fungi</taxon>
        <taxon>Dikarya</taxon>
        <taxon>Ascomycota</taxon>
        <taxon>Pezizomycotina</taxon>
        <taxon>Eurotiomycetes</taxon>
        <taxon>Chaetothyriomycetidae</taxon>
        <taxon>Chaetothyriales</taxon>
        <taxon>Cyphellophoraceae</taxon>
        <taxon>Cyphellophora</taxon>
    </lineage>
</organism>
<evidence type="ECO:0000256" key="4">
    <source>
        <dbReference type="ARBA" id="ARBA00039318"/>
    </source>
</evidence>
<evidence type="ECO:0000313" key="6">
    <source>
        <dbReference type="EMBL" id="KPI42507.1"/>
    </source>
</evidence>